<dbReference type="InterPro" id="IPR000358">
    <property type="entry name" value="RNR_small_fam"/>
</dbReference>
<reference evidence="2 3" key="1">
    <citation type="submission" date="2022-05" db="EMBL/GenBank/DDBJ databases">
        <authorList>
            <consortium name="Genoscope - CEA"/>
            <person name="William W."/>
        </authorList>
    </citation>
    <scope>NUCLEOTIDE SEQUENCE [LARGE SCALE GENOMIC DNA]</scope>
</reference>
<sequence length="793" mass="89652">MEVTQFYLHLPSNSSLDKFPHNTLTEYRVSLPQTLNLTGEWEVALTEIHYPHSWNNIQRFRFYVRNEKLHGVWDSLEMLSGHYSSIEDILSKMKELVDNENRYTDDVRFSYDNLSRKVTVHLKNNAEVSLNDMAYMLGFTPEQTISKTTTGDRQVDLEYGFHDLFVYCDLIQSQYVGDALVPLLRIVPVEGEVGQRVSKSFVRPQYLPSTSVLLKMKKLHAPNHKFYEQYYVDQAKQKGGNLTAFDGARFQRGYGLGSIFKGLFRWAIPHLQQGAKVIGKKALQTGVNVAQDVLGGDNIKTAISKQAKQAIGNMTSQKSQQGQSVRLQERKQKHLHSRRNRKPFLIKNRMAFVHHESRECTKSELDLFTIPATQTSIHKGQWIEYHPLSNITDTGPIEFNVSGTGEEYLDLARTQLYVKAKITKANGTALDADTQVGPVNLFLHSLFSQVDVSLNERLISASTNTYPYRAMFESLLNYGEEAKTSQLSMAMFYKDTAGKMNVVNPLAADDEANLGLKARYEFTKESHTVDMMGPIHSDIFFQDRLMLNGVNLRIKLNRAKNVFCLVSSAAGANFKVVITEAILFVRRVKVASSIILGHAAGLKHSSAKYPIRRIDCKVLSIPRGFRSFNPDNIFLGQIPKRIVLGLVDTEAYNGSYRTNPFNFNHHNLTQVGVYVDGEQIPRKPLFLKFDAAGGQNVIAGYQSLFSGIGKLSQDTGNQINRSDYGSGYTLFAFDLTPDHCPGDHFELIKQGNLRLELHFSEALANTVNLIVYAEFQNVIEVDANRNVLYDYTN</sequence>
<feature type="compositionally biased region" description="Polar residues" evidence="1">
    <location>
        <begin position="312"/>
        <end position="326"/>
    </location>
</feature>
<dbReference type="PANTHER" id="PTHR23409:SF21">
    <property type="entry name" value="CAPSID PROTEIN"/>
    <property type="match status" value="1"/>
</dbReference>
<keyword evidence="3" id="KW-1185">Reference proteome</keyword>
<protein>
    <recommendedName>
        <fullName evidence="4">Apolipoprotein B</fullName>
    </recommendedName>
</protein>
<dbReference type="PANTHER" id="PTHR23409">
    <property type="entry name" value="RIBONUCLEOSIDE-DIPHOSPHATE REDUCTASE SMALL CHAIN"/>
    <property type="match status" value="1"/>
</dbReference>
<name>A0ABN8QVY7_9CNID</name>
<evidence type="ECO:0008006" key="4">
    <source>
        <dbReference type="Google" id="ProtNLM"/>
    </source>
</evidence>
<organism evidence="2 3">
    <name type="scientific">Porites lobata</name>
    <dbReference type="NCBI Taxonomy" id="104759"/>
    <lineage>
        <taxon>Eukaryota</taxon>
        <taxon>Metazoa</taxon>
        <taxon>Cnidaria</taxon>
        <taxon>Anthozoa</taxon>
        <taxon>Hexacorallia</taxon>
        <taxon>Scleractinia</taxon>
        <taxon>Fungiina</taxon>
        <taxon>Poritidae</taxon>
        <taxon>Porites</taxon>
    </lineage>
</organism>
<dbReference type="EMBL" id="CALNXK010000152">
    <property type="protein sequence ID" value="CAH3169767.1"/>
    <property type="molecule type" value="Genomic_DNA"/>
</dbReference>
<evidence type="ECO:0000256" key="1">
    <source>
        <dbReference type="SAM" id="MobiDB-lite"/>
    </source>
</evidence>
<gene>
    <name evidence="2" type="ORF">PLOB_00010301</name>
</gene>
<feature type="region of interest" description="Disordered" evidence="1">
    <location>
        <begin position="312"/>
        <end position="338"/>
    </location>
</feature>
<proteinExistence type="predicted"/>
<evidence type="ECO:0000313" key="2">
    <source>
        <dbReference type="EMBL" id="CAH3169767.1"/>
    </source>
</evidence>
<accession>A0ABN8QVY7</accession>
<evidence type="ECO:0000313" key="3">
    <source>
        <dbReference type="Proteomes" id="UP001159405"/>
    </source>
</evidence>
<dbReference type="Proteomes" id="UP001159405">
    <property type="component" value="Unassembled WGS sequence"/>
</dbReference>
<comment type="caution">
    <text evidence="2">The sequence shown here is derived from an EMBL/GenBank/DDBJ whole genome shotgun (WGS) entry which is preliminary data.</text>
</comment>